<dbReference type="EMBL" id="JAHFYH010000043">
    <property type="protein sequence ID" value="KAH0219258.1"/>
    <property type="molecule type" value="Genomic_DNA"/>
</dbReference>
<dbReference type="Pfam" id="PF00023">
    <property type="entry name" value="Ank"/>
    <property type="match status" value="1"/>
</dbReference>
<reference evidence="5" key="2">
    <citation type="submission" date="2021-08" db="EMBL/GenBank/DDBJ databases">
        <authorList>
            <person name="Gostincar C."/>
            <person name="Sun X."/>
            <person name="Song Z."/>
            <person name="Gunde-Cimerman N."/>
        </authorList>
    </citation>
    <scope>NUCLEOTIDE SEQUENCE</scope>
    <source>
        <strain evidence="5">EXF-8016</strain>
    </source>
</reference>
<evidence type="ECO:0000313" key="5">
    <source>
        <dbReference type="EMBL" id="KAH0219258.1"/>
    </source>
</evidence>
<dbReference type="InterPro" id="IPR036770">
    <property type="entry name" value="Ankyrin_rpt-contain_sf"/>
</dbReference>
<feature type="repeat" description="ANK" evidence="3">
    <location>
        <begin position="142"/>
        <end position="174"/>
    </location>
</feature>
<dbReference type="PANTHER" id="PTHR24198:SF165">
    <property type="entry name" value="ANKYRIN REPEAT-CONTAINING PROTEIN-RELATED"/>
    <property type="match status" value="1"/>
</dbReference>
<dbReference type="OrthoDB" id="539213at2759"/>
<sequence length="279" mass="30162">MDIYGDINLLDFANLEGLLTPGPESEPTALPSPSQLSDILNMATSHSPGYQLSDHSRSNLAEITQNLTPISLLSQDIQSSSTVSRGLSPSTIFQDISTSSFGSNNDSHYHQPSPPPLVSSSSSHESLAIEKPPTTTKCPEGNWVSALHIAVQKGHVRIVRVLLQHGVDCNQQDGEGLTSLIHAVISDHEDVLTSLIQNGARICETDNQQRNAVHWAVSQRREALLKVLLEHCSCDQMAIDGHDVDGKTPLHTAVDIGFEAGVRILLESGANMNSWARKV</sequence>
<dbReference type="PROSITE" id="PS50088">
    <property type="entry name" value="ANK_REPEAT"/>
    <property type="match status" value="3"/>
</dbReference>
<accession>A0A9P8GE18</accession>
<comment type="caution">
    <text evidence="5">The sequence shown here is derived from an EMBL/GenBank/DDBJ whole genome shotgun (WGS) entry which is preliminary data.</text>
</comment>
<evidence type="ECO:0000256" key="3">
    <source>
        <dbReference type="PROSITE-ProRule" id="PRU00023"/>
    </source>
</evidence>
<keyword evidence="2 3" id="KW-0040">ANK repeat</keyword>
<dbReference type="Proteomes" id="UP000767238">
    <property type="component" value="Unassembled WGS sequence"/>
</dbReference>
<evidence type="ECO:0000313" key="6">
    <source>
        <dbReference type="Proteomes" id="UP000767238"/>
    </source>
</evidence>
<feature type="repeat" description="ANK" evidence="3">
    <location>
        <begin position="245"/>
        <end position="277"/>
    </location>
</feature>
<protein>
    <submittedName>
        <fullName evidence="5">Uncharacterized protein</fullName>
    </submittedName>
</protein>
<feature type="region of interest" description="Disordered" evidence="4">
    <location>
        <begin position="103"/>
        <end position="136"/>
    </location>
</feature>
<name>A0A9P8GE18_AURME</name>
<organism evidence="5 6">
    <name type="scientific">Aureobasidium melanogenum</name>
    <name type="common">Aureobasidium pullulans var. melanogenum</name>
    <dbReference type="NCBI Taxonomy" id="46634"/>
    <lineage>
        <taxon>Eukaryota</taxon>
        <taxon>Fungi</taxon>
        <taxon>Dikarya</taxon>
        <taxon>Ascomycota</taxon>
        <taxon>Pezizomycotina</taxon>
        <taxon>Dothideomycetes</taxon>
        <taxon>Dothideomycetidae</taxon>
        <taxon>Dothideales</taxon>
        <taxon>Saccotheciaceae</taxon>
        <taxon>Aureobasidium</taxon>
    </lineage>
</organism>
<dbReference type="SMART" id="SM00248">
    <property type="entry name" value="ANK"/>
    <property type="match status" value="4"/>
</dbReference>
<feature type="repeat" description="ANK" evidence="3">
    <location>
        <begin position="175"/>
        <end position="207"/>
    </location>
</feature>
<evidence type="ECO:0000256" key="4">
    <source>
        <dbReference type="SAM" id="MobiDB-lite"/>
    </source>
</evidence>
<dbReference type="Gene3D" id="1.25.40.20">
    <property type="entry name" value="Ankyrin repeat-containing domain"/>
    <property type="match status" value="1"/>
</dbReference>
<dbReference type="InterPro" id="IPR002110">
    <property type="entry name" value="Ankyrin_rpt"/>
</dbReference>
<evidence type="ECO:0000256" key="2">
    <source>
        <dbReference type="ARBA" id="ARBA00023043"/>
    </source>
</evidence>
<gene>
    <name evidence="5" type="ORF">KCV03_g6091</name>
</gene>
<dbReference type="SUPFAM" id="SSF48403">
    <property type="entry name" value="Ankyrin repeat"/>
    <property type="match status" value="1"/>
</dbReference>
<dbReference type="Pfam" id="PF12796">
    <property type="entry name" value="Ank_2"/>
    <property type="match status" value="1"/>
</dbReference>
<dbReference type="AlphaFoldDB" id="A0A9P8GE18"/>
<proteinExistence type="predicted"/>
<keyword evidence="1" id="KW-0677">Repeat</keyword>
<reference evidence="5" key="1">
    <citation type="journal article" date="2021" name="J Fungi (Basel)">
        <title>Virulence traits and population genomics of the black yeast Aureobasidium melanogenum.</title>
        <authorList>
            <person name="Cernosa A."/>
            <person name="Sun X."/>
            <person name="Gostincar C."/>
            <person name="Fang C."/>
            <person name="Gunde-Cimerman N."/>
            <person name="Song Z."/>
        </authorList>
    </citation>
    <scope>NUCLEOTIDE SEQUENCE</scope>
    <source>
        <strain evidence="5">EXF-8016</strain>
    </source>
</reference>
<feature type="non-terminal residue" evidence="5">
    <location>
        <position position="279"/>
    </location>
</feature>
<dbReference type="PROSITE" id="PS50297">
    <property type="entry name" value="ANK_REP_REGION"/>
    <property type="match status" value="2"/>
</dbReference>
<dbReference type="PANTHER" id="PTHR24198">
    <property type="entry name" value="ANKYRIN REPEAT AND PROTEIN KINASE DOMAIN-CONTAINING PROTEIN"/>
    <property type="match status" value="1"/>
</dbReference>
<evidence type="ECO:0000256" key="1">
    <source>
        <dbReference type="ARBA" id="ARBA00022737"/>
    </source>
</evidence>